<keyword evidence="4" id="KW-1185">Reference proteome</keyword>
<sequence length="155" mass="16939">MAGSGTHILRVALADDPGVFREIELPGGRSLHRLAEAVTRAFGRDCDRAFGFSSGRTQRTQRAGRPVFALCAEREGDDSDAGSVKKTTVAEAFPRIGHRMTFLFDCGDAWLFRVEMTGSGRRAPRTRCPRIVARAGEAPPQYPAWDEEESGRGDA</sequence>
<gene>
    <name evidence="3" type="ORF">K1J50_09375</name>
</gene>
<evidence type="ECO:0000256" key="1">
    <source>
        <dbReference type="SAM" id="MobiDB-lite"/>
    </source>
</evidence>
<feature type="region of interest" description="Disordered" evidence="1">
    <location>
        <begin position="134"/>
        <end position="155"/>
    </location>
</feature>
<accession>A0ABS7F263</accession>
<dbReference type="InterPro" id="IPR024047">
    <property type="entry name" value="MM3350-like_sf"/>
</dbReference>
<evidence type="ECO:0000259" key="2">
    <source>
        <dbReference type="Pfam" id="PF07929"/>
    </source>
</evidence>
<dbReference type="InterPro" id="IPR012912">
    <property type="entry name" value="Plasmid_pRiA4b_Orf3-like"/>
</dbReference>
<reference evidence="3 4" key="1">
    <citation type="submission" date="2021-08" db="EMBL/GenBank/DDBJ databases">
        <title>Caldovatus sediminis gen. nov., sp. nov., a moderately thermophilic bacterium isolated from a hot spring.</title>
        <authorList>
            <person name="Hu C.-J."/>
            <person name="Li W.-J."/>
            <person name="Xian W.-D."/>
        </authorList>
    </citation>
    <scope>NUCLEOTIDE SEQUENCE [LARGE SCALE GENOMIC DNA]</scope>
    <source>
        <strain evidence="3 4">SYSU G05006</strain>
    </source>
</reference>
<dbReference type="RefSeq" id="WP_220117452.1">
    <property type="nucleotide sequence ID" value="NZ_JAHZUY010000020.1"/>
</dbReference>
<proteinExistence type="predicted"/>
<name>A0ABS7F263_9PROT</name>
<dbReference type="Proteomes" id="UP001519924">
    <property type="component" value="Unassembled WGS sequence"/>
</dbReference>
<evidence type="ECO:0000313" key="4">
    <source>
        <dbReference type="Proteomes" id="UP001519924"/>
    </source>
</evidence>
<dbReference type="Pfam" id="PF07929">
    <property type="entry name" value="PRiA4_ORF3"/>
    <property type="match status" value="1"/>
</dbReference>
<protein>
    <submittedName>
        <fullName evidence="3">Plasmid pRiA4b ORF-3 family protein</fullName>
    </submittedName>
</protein>
<dbReference type="EMBL" id="JAHZUY010000020">
    <property type="protein sequence ID" value="MBW8269696.1"/>
    <property type="molecule type" value="Genomic_DNA"/>
</dbReference>
<evidence type="ECO:0000313" key="3">
    <source>
        <dbReference type="EMBL" id="MBW8269696.1"/>
    </source>
</evidence>
<feature type="domain" description="Plasmid pRiA4b Orf3-like" evidence="2">
    <location>
        <begin position="9"/>
        <end position="140"/>
    </location>
</feature>
<dbReference type="Gene3D" id="3.10.290.30">
    <property type="entry name" value="MM3350-like"/>
    <property type="match status" value="1"/>
</dbReference>
<comment type="caution">
    <text evidence="3">The sequence shown here is derived from an EMBL/GenBank/DDBJ whole genome shotgun (WGS) entry which is preliminary data.</text>
</comment>
<organism evidence="3 4">
    <name type="scientific">Caldovatus aquaticus</name>
    <dbReference type="NCBI Taxonomy" id="2865671"/>
    <lineage>
        <taxon>Bacteria</taxon>
        <taxon>Pseudomonadati</taxon>
        <taxon>Pseudomonadota</taxon>
        <taxon>Alphaproteobacteria</taxon>
        <taxon>Acetobacterales</taxon>
        <taxon>Roseomonadaceae</taxon>
        <taxon>Caldovatus</taxon>
    </lineage>
</organism>
<dbReference type="SUPFAM" id="SSF159941">
    <property type="entry name" value="MM3350-like"/>
    <property type="match status" value="1"/>
</dbReference>